<protein>
    <submittedName>
        <fullName evidence="1">Uncharacterized protein</fullName>
    </submittedName>
</protein>
<organism evidence="1 2">
    <name type="scientific">Pseudomonas phage vB_PaeM_PA5oct</name>
    <dbReference type="NCBI Taxonomy" id="2163605"/>
    <lineage>
        <taxon>Viruses</taxon>
        <taxon>Duplodnaviria</taxon>
        <taxon>Heunggongvirae</taxon>
        <taxon>Uroviricota</taxon>
        <taxon>Caudoviricetes</taxon>
        <taxon>Arenbergviridae</taxon>
        <taxon>Wroclawvirus</taxon>
        <taxon>Wroclawvirus PA5oct</taxon>
    </lineage>
</organism>
<reference evidence="2" key="1">
    <citation type="journal article" date="2020" name="bioRxiv">
        <title>Integrative omics analysis of Pseudomonas aeruginosa virus PA5oct highlights the molecular complexity of jumbo phages.</title>
        <authorList>
            <person name="Lood C."/>
            <person name="Danis-Wlodarczyk K."/>
            <person name="Blasdel B.G."/>
            <person name="Jang H.B."/>
            <person name="Vandenheuvel D."/>
            <person name="Briers Y."/>
            <person name="Noben J.-P."/>
            <person name="van Noort V."/>
            <person name="Drulis-Kawa Z."/>
            <person name="Lavigne R."/>
        </authorList>
    </citation>
    <scope>NUCLEOTIDE SEQUENCE [LARGE SCALE GENOMIC DNA]</scope>
</reference>
<proteinExistence type="predicted"/>
<evidence type="ECO:0000313" key="1">
    <source>
        <dbReference type="EMBL" id="QCG76286.1"/>
    </source>
</evidence>
<name>A0A4Y5JUD6_9CAUD</name>
<evidence type="ECO:0000313" key="2">
    <source>
        <dbReference type="Proteomes" id="UP000316733"/>
    </source>
</evidence>
<gene>
    <name evidence="1" type="ORF">EST35_0418</name>
</gene>
<sequence length="49" mass="5836">MIKIFKIQMHLEHIVYDHLAIYTIDSSSSAIVFINLNNPKPIWNTHYKH</sequence>
<keyword evidence="2" id="KW-1185">Reference proteome</keyword>
<dbReference type="Proteomes" id="UP000316733">
    <property type="component" value="Segment"/>
</dbReference>
<accession>A0A4Y5JUD6</accession>
<dbReference type="EMBL" id="MK797984">
    <property type="protein sequence ID" value="QCG76286.1"/>
    <property type="molecule type" value="Genomic_DNA"/>
</dbReference>